<protein>
    <submittedName>
        <fullName evidence="2">Uncharacterized protein</fullName>
    </submittedName>
</protein>
<organism evidence="2 3">
    <name type="scientific">Agrocybe chaxingu</name>
    <dbReference type="NCBI Taxonomy" id="84603"/>
    <lineage>
        <taxon>Eukaryota</taxon>
        <taxon>Fungi</taxon>
        <taxon>Dikarya</taxon>
        <taxon>Basidiomycota</taxon>
        <taxon>Agaricomycotina</taxon>
        <taxon>Agaricomycetes</taxon>
        <taxon>Agaricomycetidae</taxon>
        <taxon>Agaricales</taxon>
        <taxon>Agaricineae</taxon>
        <taxon>Strophariaceae</taxon>
        <taxon>Agrocybe</taxon>
    </lineage>
</organism>
<evidence type="ECO:0000313" key="2">
    <source>
        <dbReference type="EMBL" id="KAJ3487966.1"/>
    </source>
</evidence>
<feature type="region of interest" description="Disordered" evidence="1">
    <location>
        <begin position="74"/>
        <end position="101"/>
    </location>
</feature>
<evidence type="ECO:0000313" key="3">
    <source>
        <dbReference type="Proteomes" id="UP001148786"/>
    </source>
</evidence>
<name>A0A9W8JWD1_9AGAR</name>
<keyword evidence="3" id="KW-1185">Reference proteome</keyword>
<reference evidence="2" key="1">
    <citation type="submission" date="2022-07" db="EMBL/GenBank/DDBJ databases">
        <title>Genome Sequence of Agrocybe chaxingu.</title>
        <authorList>
            <person name="Buettner E."/>
        </authorList>
    </citation>
    <scope>NUCLEOTIDE SEQUENCE</scope>
    <source>
        <strain evidence="2">MP-N11</strain>
    </source>
</reference>
<sequence length="113" mass="12518">MGLGAGVLERAHLVAMMEEAVGRDGIDRKVSLSDFVVTSSRKPRKAKDDDFEFIPPVRSVIVLDDMAETRDMDVDEPWEHVDDDFDGTDASKASDAGSDKDAELSYAEVVRYH</sequence>
<dbReference type="Proteomes" id="UP001148786">
    <property type="component" value="Unassembled WGS sequence"/>
</dbReference>
<proteinExistence type="predicted"/>
<dbReference type="OrthoDB" id="3245714at2759"/>
<evidence type="ECO:0000256" key="1">
    <source>
        <dbReference type="SAM" id="MobiDB-lite"/>
    </source>
</evidence>
<dbReference type="EMBL" id="JANKHO010002875">
    <property type="protein sequence ID" value="KAJ3487966.1"/>
    <property type="molecule type" value="Genomic_DNA"/>
</dbReference>
<gene>
    <name evidence="2" type="ORF">NLJ89_g11664</name>
</gene>
<accession>A0A9W8JWD1</accession>
<comment type="caution">
    <text evidence="2">The sequence shown here is derived from an EMBL/GenBank/DDBJ whole genome shotgun (WGS) entry which is preliminary data.</text>
</comment>
<dbReference type="AlphaFoldDB" id="A0A9W8JWD1"/>